<feature type="region of interest" description="Disordered" evidence="1">
    <location>
        <begin position="1"/>
        <end position="81"/>
    </location>
</feature>
<gene>
    <name evidence="2" type="ORF">BD626DRAFT_491194</name>
</gene>
<evidence type="ECO:0000256" key="1">
    <source>
        <dbReference type="SAM" id="MobiDB-lite"/>
    </source>
</evidence>
<accession>A0A550CHG1</accession>
<dbReference type="OrthoDB" id="3262423at2759"/>
<dbReference type="InterPro" id="IPR014752">
    <property type="entry name" value="Arrestin-like_C"/>
</dbReference>
<protein>
    <recommendedName>
        <fullName evidence="4">Arrestin-like N-terminal domain-containing protein</fullName>
    </recommendedName>
</protein>
<keyword evidence="3" id="KW-1185">Reference proteome</keyword>
<dbReference type="EMBL" id="VDMD01000007">
    <property type="protein sequence ID" value="TRM64241.1"/>
    <property type="molecule type" value="Genomic_DNA"/>
</dbReference>
<feature type="compositionally biased region" description="Low complexity" evidence="1">
    <location>
        <begin position="374"/>
        <end position="386"/>
    </location>
</feature>
<reference evidence="2 3" key="1">
    <citation type="journal article" date="2019" name="New Phytol.">
        <title>Comparative genomics reveals unique wood-decay strategies and fruiting body development in the Schizophyllaceae.</title>
        <authorList>
            <person name="Almasi E."/>
            <person name="Sahu N."/>
            <person name="Krizsan K."/>
            <person name="Balint B."/>
            <person name="Kovacs G.M."/>
            <person name="Kiss B."/>
            <person name="Cseklye J."/>
            <person name="Drula E."/>
            <person name="Henrissat B."/>
            <person name="Nagy I."/>
            <person name="Chovatia M."/>
            <person name="Adam C."/>
            <person name="LaButti K."/>
            <person name="Lipzen A."/>
            <person name="Riley R."/>
            <person name="Grigoriev I.V."/>
            <person name="Nagy L.G."/>
        </authorList>
    </citation>
    <scope>NUCLEOTIDE SEQUENCE [LARGE SCALE GENOMIC DNA]</scope>
    <source>
        <strain evidence="2 3">NL-1724</strain>
    </source>
</reference>
<evidence type="ECO:0008006" key="4">
    <source>
        <dbReference type="Google" id="ProtNLM"/>
    </source>
</evidence>
<dbReference type="Proteomes" id="UP000320762">
    <property type="component" value="Unassembled WGS sequence"/>
</dbReference>
<dbReference type="AlphaFoldDB" id="A0A550CHG1"/>
<evidence type="ECO:0000313" key="3">
    <source>
        <dbReference type="Proteomes" id="UP000320762"/>
    </source>
</evidence>
<sequence length="484" mass="52714">MSSGSVSFVRPSTAPAGRSSSVRRLFSRGVPGRPHDLALPPGLHDGAGEDNASGGEGDETAALPGYAERAPSPPAGFNSAPREHTLHMTHKKRVWASLKLVSHALASRSAGDAPVFMEGNLIKGTLALDLDAAEPITKIYVEISGRYLNDRYPYRHDFTFLSLVHKLWTTNDGDPNQLNDGRFRGKLKGYYRWPFSIELPATMDVPHDLQHGAAAKAIRLPPTFLEKSVPASIYYHFEAVIVRGGLFRHHHKISTMFFYHPRIQPPPASELRQLAYHANSALLGPDEDPTGYLTRKVKTRGTLYGKRDVFTSISLSLALPLSYTRGTVIPCSLTISCADAPALDALARPAHLSVHLQRRLSMRVAAPTGHRRAATTTTPTAPTDQATPVSRAVWWPAAAGTGGQRATFRGEIWLPRNLKPSFAIPYFSLNYSVVLLPLSASFYVPEDKGVLLEETVEIATVPAVGPKARRYAPSATADRPSELG</sequence>
<name>A0A550CHG1_9AGAR</name>
<organism evidence="2 3">
    <name type="scientific">Schizophyllum amplum</name>
    <dbReference type="NCBI Taxonomy" id="97359"/>
    <lineage>
        <taxon>Eukaryota</taxon>
        <taxon>Fungi</taxon>
        <taxon>Dikarya</taxon>
        <taxon>Basidiomycota</taxon>
        <taxon>Agaricomycotina</taxon>
        <taxon>Agaricomycetes</taxon>
        <taxon>Agaricomycetidae</taxon>
        <taxon>Agaricales</taxon>
        <taxon>Schizophyllaceae</taxon>
        <taxon>Schizophyllum</taxon>
    </lineage>
</organism>
<evidence type="ECO:0000313" key="2">
    <source>
        <dbReference type="EMBL" id="TRM64241.1"/>
    </source>
</evidence>
<proteinExistence type="predicted"/>
<feature type="region of interest" description="Disordered" evidence="1">
    <location>
        <begin position="367"/>
        <end position="386"/>
    </location>
</feature>
<dbReference type="Gene3D" id="2.60.40.640">
    <property type="match status" value="1"/>
</dbReference>
<comment type="caution">
    <text evidence="2">The sequence shown here is derived from an EMBL/GenBank/DDBJ whole genome shotgun (WGS) entry which is preliminary data.</text>
</comment>